<dbReference type="NCBIfam" id="NF047510">
    <property type="entry name" value="LIC_10190_fam"/>
    <property type="match status" value="1"/>
</dbReference>
<dbReference type="AlphaFoldDB" id="M7N3I8"/>
<keyword evidence="1" id="KW-0472">Membrane</keyword>
<feature type="transmembrane region" description="Helical" evidence="1">
    <location>
        <begin position="483"/>
        <end position="504"/>
    </location>
</feature>
<feature type="domain" description="DUF8201" evidence="2">
    <location>
        <begin position="1"/>
        <end position="450"/>
    </location>
</feature>
<sequence>MLLILLAWLYILILSYLYGHALLGFFRYVSQEKSDVHFSIHLLAGLALLATFTSYLSLFISIGLLANLLLLGGAGIILLVDWRALRTSLGTYLQEIRQAPPAFYLFTALVVFIGLMLSAVPDTKYDEGLYYIQTIKWMEQYPAITGLGNLHAKLSFNSAWHTLSALFTFSFLGLSLYDLNGLFLLIISLYALGGLRKILSGKFSFSNFFRLVTLIPLHLLMENVLSPSPDFVIPFLIWTILALFITKLELRRLYQFDVNSLLILLLSVFAVTVKLSAAPILLLPLSLLVLQLVRGGKLMLPWSLLIVLFLTLPWFTRNVISSGYLVYPLYQLDLFAVDWKIPRELVALEVLETRSFAKIRQMRFEEVDKLSLHQWLPYWFSQLQPSEQGAALLNLLIAFCLPLYLYLSYYRGRLSQPVLGYGLLMLTVYGGILFWFFSAPHFRYGISFTLVLSLLCLSQVLLQLSRRYQLDLRFRLAQRTYRILPLLMLFFLVKPAYDAMRYYFKHPGYFLVTPGGLPEYTLQVVEQNELSVYVPEASAQCWDAPLPCAPFFVDGLQLRTESLRGGFRIDRANPDAYSSKRLESMRINGHDYNKLIYKPNAR</sequence>
<dbReference type="RefSeq" id="WP_009196402.1">
    <property type="nucleotide sequence ID" value="NZ_AODQ01000086.1"/>
</dbReference>
<dbReference type="InterPro" id="IPR058514">
    <property type="entry name" value="DUF8201"/>
</dbReference>
<feature type="transmembrane region" description="Helical" evidence="1">
    <location>
        <begin position="262"/>
        <end position="287"/>
    </location>
</feature>
<keyword evidence="4" id="KW-1185">Reference proteome</keyword>
<feature type="transmembrane region" description="Helical" evidence="1">
    <location>
        <begin position="102"/>
        <end position="120"/>
    </location>
</feature>
<dbReference type="Proteomes" id="UP000011910">
    <property type="component" value="Unassembled WGS sequence"/>
</dbReference>
<feature type="transmembrane region" description="Helical" evidence="1">
    <location>
        <begin position="165"/>
        <end position="195"/>
    </location>
</feature>
<dbReference type="InterPro" id="IPR058065">
    <property type="entry name" value="LIC_10190-like"/>
</dbReference>
<dbReference type="STRING" id="1279009.ADICEAN_03016"/>
<feature type="transmembrane region" description="Helical" evidence="1">
    <location>
        <begin position="389"/>
        <end position="407"/>
    </location>
</feature>
<evidence type="ECO:0000313" key="4">
    <source>
        <dbReference type="Proteomes" id="UP000011910"/>
    </source>
</evidence>
<evidence type="ECO:0000313" key="3">
    <source>
        <dbReference type="EMBL" id="EMR01857.1"/>
    </source>
</evidence>
<dbReference type="eggNOG" id="ENOG5032SWY">
    <property type="taxonomic scope" value="Bacteria"/>
</dbReference>
<feature type="transmembrane region" description="Helical" evidence="1">
    <location>
        <begin position="323"/>
        <end position="341"/>
    </location>
</feature>
<name>M7N3I8_9BACT</name>
<feature type="transmembrane region" description="Helical" evidence="1">
    <location>
        <begin position="38"/>
        <end position="56"/>
    </location>
</feature>
<feature type="transmembrane region" description="Helical" evidence="1">
    <location>
        <begin position="6"/>
        <end position="26"/>
    </location>
</feature>
<feature type="transmembrane region" description="Helical" evidence="1">
    <location>
        <begin position="231"/>
        <end position="250"/>
    </location>
</feature>
<feature type="transmembrane region" description="Helical" evidence="1">
    <location>
        <begin position="207"/>
        <end position="225"/>
    </location>
</feature>
<dbReference type="EMBL" id="AODQ01000086">
    <property type="protein sequence ID" value="EMR01857.1"/>
    <property type="molecule type" value="Genomic_DNA"/>
</dbReference>
<keyword evidence="1" id="KW-0812">Transmembrane</keyword>
<gene>
    <name evidence="3" type="ORF">ADICEAN_03016</name>
</gene>
<accession>M7N3I8</accession>
<dbReference type="OrthoDB" id="344987at2"/>
<feature type="transmembrane region" description="Helical" evidence="1">
    <location>
        <begin position="444"/>
        <end position="462"/>
    </location>
</feature>
<feature type="transmembrane region" description="Helical" evidence="1">
    <location>
        <begin position="299"/>
        <end position="316"/>
    </location>
</feature>
<evidence type="ECO:0000259" key="2">
    <source>
        <dbReference type="Pfam" id="PF26626"/>
    </source>
</evidence>
<proteinExistence type="predicted"/>
<organism evidence="3 4">
    <name type="scientific">Cesiribacter andamanensis AMV16</name>
    <dbReference type="NCBI Taxonomy" id="1279009"/>
    <lineage>
        <taxon>Bacteria</taxon>
        <taxon>Pseudomonadati</taxon>
        <taxon>Bacteroidota</taxon>
        <taxon>Cytophagia</taxon>
        <taxon>Cytophagales</taxon>
        <taxon>Cesiribacteraceae</taxon>
        <taxon>Cesiribacter</taxon>
    </lineage>
</organism>
<keyword evidence="1" id="KW-1133">Transmembrane helix</keyword>
<comment type="caution">
    <text evidence="3">The sequence shown here is derived from an EMBL/GenBank/DDBJ whole genome shotgun (WGS) entry which is preliminary data.</text>
</comment>
<feature type="transmembrane region" description="Helical" evidence="1">
    <location>
        <begin position="419"/>
        <end position="438"/>
    </location>
</feature>
<evidence type="ECO:0000256" key="1">
    <source>
        <dbReference type="SAM" id="Phobius"/>
    </source>
</evidence>
<protein>
    <recommendedName>
        <fullName evidence="2">DUF8201 domain-containing protein</fullName>
    </recommendedName>
</protein>
<dbReference type="Pfam" id="PF26626">
    <property type="entry name" value="DUF8201"/>
    <property type="match status" value="1"/>
</dbReference>
<feature type="transmembrane region" description="Helical" evidence="1">
    <location>
        <begin position="62"/>
        <end position="82"/>
    </location>
</feature>
<reference evidence="3 4" key="1">
    <citation type="journal article" date="2013" name="Genome Announc.">
        <title>Draft Genome Sequence of Cesiribacter andamanensis Strain AMV16T, Isolated from a Soil Sample from a Mud Volcano in the Andaman Islands, India.</title>
        <authorList>
            <person name="Shivaji S."/>
            <person name="Ara S."/>
            <person name="Begum Z."/>
            <person name="Srinivas T.N."/>
            <person name="Singh A."/>
            <person name="Kumar Pinnaka A."/>
        </authorList>
    </citation>
    <scope>NUCLEOTIDE SEQUENCE [LARGE SCALE GENOMIC DNA]</scope>
    <source>
        <strain evidence="3 4">AMV16</strain>
    </source>
</reference>